<protein>
    <submittedName>
        <fullName evidence="2">Uncharacterized protein</fullName>
    </submittedName>
</protein>
<proteinExistence type="predicted"/>
<reference evidence="2 3" key="1">
    <citation type="submission" date="2017-10" db="EMBL/GenBank/DDBJ databases">
        <title>A novel species of cold-tolerant Malassezia isolated from bats.</title>
        <authorList>
            <person name="Lorch J.M."/>
            <person name="Palmer J.M."/>
            <person name="Vanderwolf K.J."/>
            <person name="Schmidt K.Z."/>
            <person name="Verant M.L."/>
            <person name="Weller T.J."/>
            <person name="Blehert D.S."/>
        </authorList>
    </citation>
    <scope>NUCLEOTIDE SEQUENCE [LARGE SCALE GENOMIC DNA]</scope>
    <source>
        <strain evidence="2 3">NWHC:44797-103</strain>
    </source>
</reference>
<keyword evidence="3" id="KW-1185">Reference proteome</keyword>
<dbReference type="OrthoDB" id="39175at2759"/>
<dbReference type="EMBL" id="KZ454990">
    <property type="protein sequence ID" value="PKI83991.1"/>
    <property type="molecule type" value="Genomic_DNA"/>
</dbReference>
<organism evidence="2 3">
    <name type="scientific">Malassezia vespertilionis</name>
    <dbReference type="NCBI Taxonomy" id="2020962"/>
    <lineage>
        <taxon>Eukaryota</taxon>
        <taxon>Fungi</taxon>
        <taxon>Dikarya</taxon>
        <taxon>Basidiomycota</taxon>
        <taxon>Ustilaginomycotina</taxon>
        <taxon>Malasseziomycetes</taxon>
        <taxon>Malasseziales</taxon>
        <taxon>Malasseziaceae</taxon>
        <taxon>Malassezia</taxon>
    </lineage>
</organism>
<feature type="region of interest" description="Disordered" evidence="1">
    <location>
        <begin position="1"/>
        <end position="64"/>
    </location>
</feature>
<dbReference type="STRING" id="2020962.A0A2N1JBR0"/>
<name>A0A2N1JBR0_9BASI</name>
<dbReference type="AlphaFoldDB" id="A0A2N1JBR0"/>
<dbReference type="Proteomes" id="UP000232875">
    <property type="component" value="Unassembled WGS sequence"/>
</dbReference>
<gene>
    <name evidence="2" type="ORF">MVES_001926</name>
</gene>
<accession>A0A2N1JBR0</accession>
<evidence type="ECO:0000313" key="3">
    <source>
        <dbReference type="Proteomes" id="UP000232875"/>
    </source>
</evidence>
<sequence length="322" mass="34700">MSPQNGGTKLNMCQKRKQTMVPKLMTSPASVESPSPLKKDAKTIPVRTSPEPQEEPRPNPQLQSSLGDLSLAVFLESLYTLEIAASDGLTSNMLLSSGAQLEIPPPISAPQTDMFDNGATLINSFESTPNTMLYKTDTPERKSGYPESAFLRDGLAFSVPSDFSWWNTDGLAMSRNTTTNASDIQTGGNFVVPSEMETNGAPAAATSMHGVPLFQGVLVSDGSSICPCSPTDTTSSIDVRIGDFLPSTRNARKIALYAMKLELYDLERALARVDFVAQGYTPQNGTLERSAARCCQNRGVSNTSSLEDMPMVNPIDQLSCVR</sequence>
<evidence type="ECO:0000313" key="2">
    <source>
        <dbReference type="EMBL" id="PKI83991.1"/>
    </source>
</evidence>
<evidence type="ECO:0000256" key="1">
    <source>
        <dbReference type="SAM" id="MobiDB-lite"/>
    </source>
</evidence>